<dbReference type="SUPFAM" id="SSF51735">
    <property type="entry name" value="NAD(P)-binding Rossmann-fold domains"/>
    <property type="match status" value="1"/>
</dbReference>
<evidence type="ECO:0000313" key="3">
    <source>
        <dbReference type="Proteomes" id="UP001165079"/>
    </source>
</evidence>
<name>A0A9W6SN04_9ACTN</name>
<dbReference type="InterPro" id="IPR036291">
    <property type="entry name" value="NAD(P)-bd_dom_sf"/>
</dbReference>
<accession>A0A9W6SN04</accession>
<dbReference type="EMBL" id="BSTX01000002">
    <property type="protein sequence ID" value="GLZ78834.1"/>
    <property type="molecule type" value="Genomic_DNA"/>
</dbReference>
<dbReference type="PANTHER" id="PTHR43245:SF13">
    <property type="entry name" value="UDP-D-APIOSE_UDP-D-XYLOSE SYNTHASE 2"/>
    <property type="match status" value="1"/>
</dbReference>
<keyword evidence="3" id="KW-1185">Reference proteome</keyword>
<evidence type="ECO:0000313" key="2">
    <source>
        <dbReference type="EMBL" id="GLZ78834.1"/>
    </source>
</evidence>
<dbReference type="InterPro" id="IPR001509">
    <property type="entry name" value="Epimerase_deHydtase"/>
</dbReference>
<evidence type="ECO:0000259" key="1">
    <source>
        <dbReference type="Pfam" id="PF01370"/>
    </source>
</evidence>
<organism evidence="2 3">
    <name type="scientific">Actinorhabdospora filicis</name>
    <dbReference type="NCBI Taxonomy" id="1785913"/>
    <lineage>
        <taxon>Bacteria</taxon>
        <taxon>Bacillati</taxon>
        <taxon>Actinomycetota</taxon>
        <taxon>Actinomycetes</taxon>
        <taxon>Micromonosporales</taxon>
        <taxon>Micromonosporaceae</taxon>
        <taxon>Actinorhabdospora</taxon>
    </lineage>
</organism>
<dbReference type="InterPro" id="IPR050177">
    <property type="entry name" value="Lipid_A_modif_metabolic_enz"/>
</dbReference>
<dbReference type="Pfam" id="PF01370">
    <property type="entry name" value="Epimerase"/>
    <property type="match status" value="1"/>
</dbReference>
<dbReference type="AlphaFoldDB" id="A0A9W6SN04"/>
<gene>
    <name evidence="2" type="ORF">Afil01_36410</name>
</gene>
<protein>
    <recommendedName>
        <fullName evidence="1">NAD-dependent epimerase/dehydratase domain-containing protein</fullName>
    </recommendedName>
</protein>
<dbReference type="RefSeq" id="WP_285663971.1">
    <property type="nucleotide sequence ID" value="NZ_BSTX01000002.1"/>
</dbReference>
<proteinExistence type="predicted"/>
<dbReference type="PANTHER" id="PTHR43245">
    <property type="entry name" value="BIFUNCTIONAL POLYMYXIN RESISTANCE PROTEIN ARNA"/>
    <property type="match status" value="1"/>
</dbReference>
<reference evidence="2" key="1">
    <citation type="submission" date="2023-03" db="EMBL/GenBank/DDBJ databases">
        <title>Actinorhabdospora filicis NBRC 111898.</title>
        <authorList>
            <person name="Ichikawa N."/>
            <person name="Sato H."/>
            <person name="Tonouchi N."/>
        </authorList>
    </citation>
    <scope>NUCLEOTIDE SEQUENCE</scope>
    <source>
        <strain evidence="2">NBRC 111898</strain>
    </source>
</reference>
<sequence length="325" mass="34353">MRILLIGGTRFVGRHLTEALIAAGHEVTLVHRGRTGTELFDGRAKHVLADRDDTAALTAALAEGEWDATIDVCAYFPRHVTTLAAALGGRGGRYVLVSTLSVYTLDEPGFGEDASLIEIDGPVPETITEETYGALKVLCERAAGELFGEGTLILRPTYIVGPWDPYRRLDYWTHRVARGGEILAPGGPDTPVQVVDARDIADFTVACLDEGRAGVFHLVGGSGEYTFAALFADIAAGLGVGEPVVTWVDKAFLEAEGVSDADLPMAGIGDATHDVGGTADPAASLRAGFSARSIARTAAELAGLPLEKGLSGEREAEVLARWRTR</sequence>
<dbReference type="Gene3D" id="3.40.50.720">
    <property type="entry name" value="NAD(P)-binding Rossmann-like Domain"/>
    <property type="match status" value="1"/>
</dbReference>
<feature type="domain" description="NAD-dependent epimerase/dehydratase" evidence="1">
    <location>
        <begin position="3"/>
        <end position="214"/>
    </location>
</feature>
<dbReference type="Proteomes" id="UP001165079">
    <property type="component" value="Unassembled WGS sequence"/>
</dbReference>
<comment type="caution">
    <text evidence="2">The sequence shown here is derived from an EMBL/GenBank/DDBJ whole genome shotgun (WGS) entry which is preliminary data.</text>
</comment>